<proteinExistence type="predicted"/>
<sequence>MVDSNLPKRILASSACSVASTRWEIDLAEARAISRSSEVFEPRVNMSKPASSSPGSMMVVQAAEEKPSADSFCTLTKLGTTQKHCPRDMRGSGHFAAI</sequence>
<dbReference type="AlphaFoldDB" id="A0A6J7KR78"/>
<gene>
    <name evidence="1" type="ORF">UFOPK3837_00899</name>
</gene>
<accession>A0A6J7KR78</accession>
<reference evidence="1" key="1">
    <citation type="submission" date="2020-05" db="EMBL/GenBank/DDBJ databases">
        <authorList>
            <person name="Chiriac C."/>
            <person name="Salcher M."/>
            <person name="Ghai R."/>
            <person name="Kavagutti S V."/>
        </authorList>
    </citation>
    <scope>NUCLEOTIDE SEQUENCE</scope>
</reference>
<protein>
    <submittedName>
        <fullName evidence="1">Unannotated protein</fullName>
    </submittedName>
</protein>
<organism evidence="1">
    <name type="scientific">freshwater metagenome</name>
    <dbReference type="NCBI Taxonomy" id="449393"/>
    <lineage>
        <taxon>unclassified sequences</taxon>
        <taxon>metagenomes</taxon>
        <taxon>ecological metagenomes</taxon>
    </lineage>
</organism>
<name>A0A6J7KR78_9ZZZZ</name>
<dbReference type="EMBL" id="CAFBNO010000046">
    <property type="protein sequence ID" value="CAB4958370.1"/>
    <property type="molecule type" value="Genomic_DNA"/>
</dbReference>
<evidence type="ECO:0000313" key="1">
    <source>
        <dbReference type="EMBL" id="CAB4958370.1"/>
    </source>
</evidence>